<comment type="caution">
    <text evidence="3">The sequence shown here is derived from an EMBL/GenBank/DDBJ whole genome shotgun (WGS) entry which is preliminary data.</text>
</comment>
<sequence length="231" mass="25235">MDCCSDCHERMCLRKGLLEIKNLTENDEGKYTLGSENHSETLLLRLCELPLVVHINCLSDGRADLSCEAGGQSNDSIHWTLNGSRMNDVDACQKDGGKRIILEKGVHGKLVCHRRNSCSSSSIELSCNEGNDEDEKDEGITLAAISSEGQKSPPNREDCEATSALDDSTVNPGPETGESFKPELNPTIEAEVESERKTEEKSGTETEFREVMVDSATLEAVDVHFSDPTDA</sequence>
<feature type="compositionally biased region" description="Basic and acidic residues" evidence="1">
    <location>
        <begin position="193"/>
        <end position="209"/>
    </location>
</feature>
<evidence type="ECO:0000256" key="1">
    <source>
        <dbReference type="SAM" id="MobiDB-lite"/>
    </source>
</evidence>
<gene>
    <name evidence="3" type="ORF">JD844_032869</name>
</gene>
<accession>A0ABQ7T5J2</accession>
<name>A0ABQ7T5J2_PHRPL</name>
<keyword evidence="4" id="KW-1185">Reference proteome</keyword>
<dbReference type="InterPro" id="IPR007110">
    <property type="entry name" value="Ig-like_dom"/>
</dbReference>
<evidence type="ECO:0000313" key="3">
    <source>
        <dbReference type="EMBL" id="KAH0624933.1"/>
    </source>
</evidence>
<feature type="region of interest" description="Disordered" evidence="1">
    <location>
        <begin position="145"/>
        <end position="209"/>
    </location>
</feature>
<proteinExistence type="predicted"/>
<dbReference type="Proteomes" id="UP000826234">
    <property type="component" value="Unassembled WGS sequence"/>
</dbReference>
<evidence type="ECO:0000259" key="2">
    <source>
        <dbReference type="PROSITE" id="PS50835"/>
    </source>
</evidence>
<dbReference type="PROSITE" id="PS50835">
    <property type="entry name" value="IG_LIKE"/>
    <property type="match status" value="1"/>
</dbReference>
<organism evidence="3 4">
    <name type="scientific">Phrynosoma platyrhinos</name>
    <name type="common">Desert horned lizard</name>
    <dbReference type="NCBI Taxonomy" id="52577"/>
    <lineage>
        <taxon>Eukaryota</taxon>
        <taxon>Metazoa</taxon>
        <taxon>Chordata</taxon>
        <taxon>Craniata</taxon>
        <taxon>Vertebrata</taxon>
        <taxon>Euteleostomi</taxon>
        <taxon>Lepidosauria</taxon>
        <taxon>Squamata</taxon>
        <taxon>Bifurcata</taxon>
        <taxon>Unidentata</taxon>
        <taxon>Episquamata</taxon>
        <taxon>Toxicofera</taxon>
        <taxon>Iguania</taxon>
        <taxon>Phrynosomatidae</taxon>
        <taxon>Phrynosomatinae</taxon>
        <taxon>Phrynosoma</taxon>
    </lineage>
</organism>
<reference evidence="3 4" key="1">
    <citation type="journal article" date="2022" name="Gigascience">
        <title>A chromosome-level genome assembly and annotation of the desert horned lizard, Phrynosoma platyrhinos, provides insight into chromosomal rearrangements among reptiles.</title>
        <authorList>
            <person name="Koochekian N."/>
            <person name="Ascanio A."/>
            <person name="Farleigh K."/>
            <person name="Card D.C."/>
            <person name="Schield D.R."/>
            <person name="Castoe T.A."/>
            <person name="Jezkova T."/>
        </authorList>
    </citation>
    <scope>NUCLEOTIDE SEQUENCE [LARGE SCALE GENOMIC DNA]</scope>
    <source>
        <strain evidence="3">NK-2021</strain>
    </source>
</reference>
<dbReference type="EMBL" id="JAIPUX010001232">
    <property type="protein sequence ID" value="KAH0624933.1"/>
    <property type="molecule type" value="Genomic_DNA"/>
</dbReference>
<evidence type="ECO:0000313" key="4">
    <source>
        <dbReference type="Proteomes" id="UP000826234"/>
    </source>
</evidence>
<protein>
    <recommendedName>
        <fullName evidence="2">Ig-like domain-containing protein</fullName>
    </recommendedName>
</protein>
<feature type="domain" description="Ig-like" evidence="2">
    <location>
        <begin position="50"/>
        <end position="126"/>
    </location>
</feature>